<dbReference type="Pfam" id="PF14367">
    <property type="entry name" value="DUF4411"/>
    <property type="match status" value="1"/>
</dbReference>
<protein>
    <submittedName>
        <fullName evidence="1">DUF4411 family protein</fullName>
    </submittedName>
</protein>
<keyword evidence="2" id="KW-1185">Reference proteome</keyword>
<comment type="caution">
    <text evidence="1">The sequence shown here is derived from an EMBL/GenBank/DDBJ whole genome shotgun (WGS) entry which is preliminary data.</text>
</comment>
<evidence type="ECO:0000313" key="2">
    <source>
        <dbReference type="Proteomes" id="UP000604381"/>
    </source>
</evidence>
<evidence type="ECO:0000313" key="1">
    <source>
        <dbReference type="EMBL" id="MBF2735020.1"/>
    </source>
</evidence>
<organism evidence="1 2">
    <name type="scientific">Candidatus Amphirhobacter heronislandensis</name>
    <dbReference type="NCBI Taxonomy" id="1732024"/>
    <lineage>
        <taxon>Bacteria</taxon>
        <taxon>Pseudomonadati</taxon>
        <taxon>Pseudomonadota</taxon>
        <taxon>Gammaproteobacteria</taxon>
        <taxon>Candidatus Tethybacterales</taxon>
        <taxon>Candidatus Tethybacteraceae</taxon>
        <taxon>Candidatus Amphirhobacter</taxon>
    </lineage>
</organism>
<accession>A0A930UBT1</accession>
<gene>
    <name evidence="1" type="ORF">ISN26_02885</name>
</gene>
<reference evidence="1" key="1">
    <citation type="submission" date="2020-10" db="EMBL/GenBank/DDBJ databases">
        <title>An improved Amphimedon queenslandica hologenome assembly reveals how three proteobacterial symbionts can extend the metabolic phenotypic of their marine sponge host.</title>
        <authorList>
            <person name="Degnan B."/>
            <person name="Degnan S."/>
            <person name="Xiang X."/>
        </authorList>
    </citation>
    <scope>NUCLEOTIDE SEQUENCE</scope>
    <source>
        <strain evidence="1">AqS2</strain>
    </source>
</reference>
<dbReference type="AlphaFoldDB" id="A0A930UBT1"/>
<dbReference type="EMBL" id="JADHEI010000029">
    <property type="protein sequence ID" value="MBF2735020.1"/>
    <property type="molecule type" value="Genomic_DNA"/>
</dbReference>
<name>A0A930UBT1_9GAMM</name>
<dbReference type="Proteomes" id="UP000604381">
    <property type="component" value="Unassembled WGS sequence"/>
</dbReference>
<dbReference type="InterPro" id="IPR016541">
    <property type="entry name" value="UCP008505"/>
</dbReference>
<sequence>MRRGRKRQFIIDASSLMILVRYLLPFDEDGTLRRLILSCFDDGRLILLARIAWEVRKVPALSGENGLLNGLEDKQKGDVFLDEIQDRVKYKWTKPRRLKKLLPDRLEAVYKAYTKKGDYQLLAYWLDMRAKKPEKDLMIITEETLHDNDPKDFQKIPAICLSENIPCGDLMDFLRMQGVRARFRIAEQKG</sequence>
<proteinExistence type="predicted"/>